<sequence>MRQELSGYLCRVIVGFAFASAVFGWPKDKHAPFPFPRQNHHSLPNPLSLNHSNSTHNTTATTSCKHKTRTCGTCVVACIEELSGVDNYRNCGGGGAQLKFPRNSISLL</sequence>
<dbReference type="AlphaFoldDB" id="A0AA86SV78"/>
<organism evidence="2 3">
    <name type="scientific">Sphenostylis stenocarpa</name>
    <dbReference type="NCBI Taxonomy" id="92480"/>
    <lineage>
        <taxon>Eukaryota</taxon>
        <taxon>Viridiplantae</taxon>
        <taxon>Streptophyta</taxon>
        <taxon>Embryophyta</taxon>
        <taxon>Tracheophyta</taxon>
        <taxon>Spermatophyta</taxon>
        <taxon>Magnoliopsida</taxon>
        <taxon>eudicotyledons</taxon>
        <taxon>Gunneridae</taxon>
        <taxon>Pentapetalae</taxon>
        <taxon>rosids</taxon>
        <taxon>fabids</taxon>
        <taxon>Fabales</taxon>
        <taxon>Fabaceae</taxon>
        <taxon>Papilionoideae</taxon>
        <taxon>50 kb inversion clade</taxon>
        <taxon>NPAAA clade</taxon>
        <taxon>indigoferoid/millettioid clade</taxon>
        <taxon>Phaseoleae</taxon>
        <taxon>Sphenostylis</taxon>
    </lineage>
</organism>
<reference evidence="2" key="1">
    <citation type="submission" date="2023-10" db="EMBL/GenBank/DDBJ databases">
        <authorList>
            <person name="Domelevo Entfellner J.-B."/>
        </authorList>
    </citation>
    <scope>NUCLEOTIDE SEQUENCE</scope>
</reference>
<accession>A0AA86SV78</accession>
<name>A0AA86SV78_9FABA</name>
<keyword evidence="3" id="KW-1185">Reference proteome</keyword>
<feature type="transmembrane region" description="Helical" evidence="1">
    <location>
        <begin position="6"/>
        <end position="25"/>
    </location>
</feature>
<protein>
    <submittedName>
        <fullName evidence="2">Uncharacterized protein</fullName>
    </submittedName>
</protein>
<proteinExistence type="predicted"/>
<keyword evidence="1" id="KW-0472">Membrane</keyword>
<evidence type="ECO:0000256" key="1">
    <source>
        <dbReference type="SAM" id="Phobius"/>
    </source>
</evidence>
<dbReference type="Gramene" id="rna-AYBTSS11_LOCUS25453">
    <property type="protein sequence ID" value="CAJ1973392.1"/>
    <property type="gene ID" value="gene-AYBTSS11_LOCUS25453"/>
</dbReference>
<dbReference type="Proteomes" id="UP001189624">
    <property type="component" value="Chromosome 9"/>
</dbReference>
<evidence type="ECO:0000313" key="2">
    <source>
        <dbReference type="EMBL" id="CAJ1973392.1"/>
    </source>
</evidence>
<keyword evidence="1" id="KW-0812">Transmembrane</keyword>
<keyword evidence="1" id="KW-1133">Transmembrane helix</keyword>
<evidence type="ECO:0000313" key="3">
    <source>
        <dbReference type="Proteomes" id="UP001189624"/>
    </source>
</evidence>
<dbReference type="EMBL" id="OY731406">
    <property type="protein sequence ID" value="CAJ1973392.1"/>
    <property type="molecule type" value="Genomic_DNA"/>
</dbReference>
<gene>
    <name evidence="2" type="ORF">AYBTSS11_LOCUS25453</name>
</gene>